<keyword evidence="2 3" id="KW-0040">ANK repeat</keyword>
<organism evidence="4 5">
    <name type="scientific">Apiospora marii</name>
    <dbReference type="NCBI Taxonomy" id="335849"/>
    <lineage>
        <taxon>Eukaryota</taxon>
        <taxon>Fungi</taxon>
        <taxon>Dikarya</taxon>
        <taxon>Ascomycota</taxon>
        <taxon>Pezizomycotina</taxon>
        <taxon>Sordariomycetes</taxon>
        <taxon>Xylariomycetidae</taxon>
        <taxon>Amphisphaeriales</taxon>
        <taxon>Apiosporaceae</taxon>
        <taxon>Apiospora</taxon>
    </lineage>
</organism>
<evidence type="ECO:0000313" key="5">
    <source>
        <dbReference type="Proteomes" id="UP001396898"/>
    </source>
</evidence>
<evidence type="ECO:0000256" key="1">
    <source>
        <dbReference type="ARBA" id="ARBA00022737"/>
    </source>
</evidence>
<dbReference type="InterPro" id="IPR050745">
    <property type="entry name" value="Multifunctional_regulatory"/>
</dbReference>
<dbReference type="InterPro" id="IPR036770">
    <property type="entry name" value="Ankyrin_rpt-contain_sf"/>
</dbReference>
<feature type="repeat" description="ANK" evidence="3">
    <location>
        <begin position="139"/>
        <end position="171"/>
    </location>
</feature>
<keyword evidence="5" id="KW-1185">Reference proteome</keyword>
<accession>A0ABR1R9A7</accession>
<proteinExistence type="predicted"/>
<dbReference type="Pfam" id="PF12796">
    <property type="entry name" value="Ank_2"/>
    <property type="match status" value="1"/>
</dbReference>
<protein>
    <submittedName>
        <fullName evidence="4">Ankyrin</fullName>
    </submittedName>
</protein>
<evidence type="ECO:0000313" key="4">
    <source>
        <dbReference type="EMBL" id="KAK8002056.1"/>
    </source>
</evidence>
<evidence type="ECO:0000256" key="2">
    <source>
        <dbReference type="ARBA" id="ARBA00023043"/>
    </source>
</evidence>
<dbReference type="PANTHER" id="PTHR24189">
    <property type="entry name" value="MYOTROPHIN"/>
    <property type="match status" value="1"/>
</dbReference>
<evidence type="ECO:0000256" key="3">
    <source>
        <dbReference type="PROSITE-ProRule" id="PRU00023"/>
    </source>
</evidence>
<dbReference type="SMART" id="SM00248">
    <property type="entry name" value="ANK"/>
    <property type="match status" value="4"/>
</dbReference>
<sequence>MISTRAETTYATKLPKTSIGIQQLPYEIHQMIFDAIDDPKDRTVAAVNVLLTCKQLHGMWKKFLYEDEINSGMCGPLVHGALNGLMQPLNDIVEMGITAQGKSVNLEVRVEIPLDWHERQLLSGHVAEPCPWEYSHGGNGLTPLHLAVLRGCPDTVRILLDHGANVNAGGYTSRHRVNLARRQSALHMATCQGDLDLVRLLLRLQELSAGGSHRGDGIERAAYRRAVWTRAPDTTSGHRGLAGRRSHLVLRTELLLPAGFDDDGGTMCGTDGADMNLVVLALLQQPRPAAISMAVQLLTKPEEWNVHTGAQVGEPDVGQCTLADAILELYLGLHMTADTVSAWQPILQTALDDGADVNRFFRLEHGAEEKSLLEMAFANTFGQKSLLLLQHLLERGARVHKLRQPQDVGVEDDGNCLLLSYLELLVPGYGEEQYWISKPRYSWDELRDMELFADATANTTITTVAERKIEALLAAGARVDGVSRRGKTCLMSACELVVLFRFPLGFMRMLLVAGADPNQPSRSHDSAHWRWNDEGGPNCPMAACLSFPCPPADSSSSYKACELLQSYGGQLLQEGKKDYRESREVHSVL</sequence>
<dbReference type="Proteomes" id="UP001396898">
    <property type="component" value="Unassembled WGS sequence"/>
</dbReference>
<dbReference type="PROSITE" id="PS50297">
    <property type="entry name" value="ANK_REP_REGION"/>
    <property type="match status" value="1"/>
</dbReference>
<dbReference type="PROSITE" id="PS50088">
    <property type="entry name" value="ANK_REPEAT"/>
    <property type="match status" value="1"/>
</dbReference>
<gene>
    <name evidence="4" type="ORF">PG991_014278</name>
</gene>
<dbReference type="SUPFAM" id="SSF48403">
    <property type="entry name" value="Ankyrin repeat"/>
    <property type="match status" value="1"/>
</dbReference>
<reference evidence="4 5" key="1">
    <citation type="submission" date="2023-01" db="EMBL/GenBank/DDBJ databases">
        <title>Analysis of 21 Apiospora genomes using comparative genomics revels a genus with tremendous synthesis potential of carbohydrate active enzymes and secondary metabolites.</title>
        <authorList>
            <person name="Sorensen T."/>
        </authorList>
    </citation>
    <scope>NUCLEOTIDE SEQUENCE [LARGE SCALE GENOMIC DNA]</scope>
    <source>
        <strain evidence="4 5">CBS 20057</strain>
    </source>
</reference>
<dbReference type="InterPro" id="IPR002110">
    <property type="entry name" value="Ankyrin_rpt"/>
</dbReference>
<keyword evidence="1" id="KW-0677">Repeat</keyword>
<comment type="caution">
    <text evidence="4">The sequence shown here is derived from an EMBL/GenBank/DDBJ whole genome shotgun (WGS) entry which is preliminary data.</text>
</comment>
<name>A0ABR1R9A7_9PEZI</name>
<dbReference type="EMBL" id="JAQQWI010000018">
    <property type="protein sequence ID" value="KAK8002056.1"/>
    <property type="molecule type" value="Genomic_DNA"/>
</dbReference>
<dbReference type="Gene3D" id="1.25.40.20">
    <property type="entry name" value="Ankyrin repeat-containing domain"/>
    <property type="match status" value="2"/>
</dbReference>
<dbReference type="PANTHER" id="PTHR24189:SF50">
    <property type="entry name" value="ANKYRIN REPEAT AND SOCS BOX PROTEIN 2"/>
    <property type="match status" value="1"/>
</dbReference>